<proteinExistence type="predicted"/>
<keyword evidence="1" id="KW-0540">Nuclease</keyword>
<evidence type="ECO:0000313" key="3">
    <source>
        <dbReference type="EMBL" id="MBB4096969.1"/>
    </source>
</evidence>
<protein>
    <submittedName>
        <fullName evidence="3">CRISPR/Cas system-associated endoribonuclease Cas2</fullName>
    </submittedName>
</protein>
<evidence type="ECO:0000313" key="4">
    <source>
        <dbReference type="Proteomes" id="UP000557392"/>
    </source>
</evidence>
<keyword evidence="4" id="KW-1185">Reference proteome</keyword>
<dbReference type="Pfam" id="PF09827">
    <property type="entry name" value="CRISPR_Cas2"/>
    <property type="match status" value="1"/>
</dbReference>
<dbReference type="RefSeq" id="WP_183994265.1">
    <property type="nucleotide sequence ID" value="NZ_JACIEH010000001.1"/>
</dbReference>
<dbReference type="InterPro" id="IPR019199">
    <property type="entry name" value="Virulence_VapD/CRISPR_Cas2"/>
</dbReference>
<organism evidence="3 4">
    <name type="scientific">Sphingomonas kyeonggiensis</name>
    <dbReference type="NCBI Taxonomy" id="1268553"/>
    <lineage>
        <taxon>Bacteria</taxon>
        <taxon>Pseudomonadati</taxon>
        <taxon>Pseudomonadota</taxon>
        <taxon>Alphaproteobacteria</taxon>
        <taxon>Sphingomonadales</taxon>
        <taxon>Sphingomonadaceae</taxon>
        <taxon>Sphingomonas</taxon>
    </lineage>
</organism>
<sequence length="94" mass="10850">MAAFIVTYDLMKQGQNYTCITNKLKSYGTHWHLQGSVWIIETTQSAVQIRDSLKPCLDQNDKLLVARLEGEAAWLGYGDEEGKWLKDRLQKRAY</sequence>
<evidence type="ECO:0000256" key="2">
    <source>
        <dbReference type="ARBA" id="ARBA00022801"/>
    </source>
</evidence>
<keyword evidence="2" id="KW-0378">Hydrolase</keyword>
<dbReference type="EMBL" id="JACIEH010000001">
    <property type="protein sequence ID" value="MBB4096969.1"/>
    <property type="molecule type" value="Genomic_DNA"/>
</dbReference>
<dbReference type="Proteomes" id="UP000557392">
    <property type="component" value="Unassembled WGS sequence"/>
</dbReference>
<comment type="caution">
    <text evidence="3">The sequence shown here is derived from an EMBL/GenBank/DDBJ whole genome shotgun (WGS) entry which is preliminary data.</text>
</comment>
<name>A0A7W6NVW4_9SPHN</name>
<accession>A0A7W6NVW4</accession>
<evidence type="ECO:0000256" key="1">
    <source>
        <dbReference type="ARBA" id="ARBA00022722"/>
    </source>
</evidence>
<gene>
    <name evidence="3" type="ORF">GGR46_000502</name>
</gene>
<dbReference type="AlphaFoldDB" id="A0A7W6NVW4"/>
<reference evidence="3 4" key="1">
    <citation type="submission" date="2020-08" db="EMBL/GenBank/DDBJ databases">
        <title>Genomic Encyclopedia of Type Strains, Phase IV (KMG-IV): sequencing the most valuable type-strain genomes for metagenomic binning, comparative biology and taxonomic classification.</title>
        <authorList>
            <person name="Goeker M."/>
        </authorList>
    </citation>
    <scope>NUCLEOTIDE SEQUENCE [LARGE SCALE GENOMIC DNA]</scope>
    <source>
        <strain evidence="3 4">DSM 101806</strain>
    </source>
</reference>